<dbReference type="GO" id="GO:0045454">
    <property type="term" value="P:cell redox homeostasis"/>
    <property type="evidence" value="ECO:0007669"/>
    <property type="project" value="EnsemblFungi"/>
</dbReference>
<comment type="similarity">
    <text evidence="2">Belongs to the SELO family.</text>
</comment>
<dbReference type="STRING" id="1064592.G0V5B7"/>
<keyword evidence="3" id="KW-0808">Transferase</keyword>
<evidence type="ECO:0000313" key="10">
    <source>
        <dbReference type="EMBL" id="CCC66653.1"/>
    </source>
</evidence>
<dbReference type="HOGENOM" id="CLU_010245_2_1_1"/>
<keyword evidence="11" id="KW-1185">Reference proteome</keyword>
<evidence type="ECO:0000256" key="5">
    <source>
        <dbReference type="ARBA" id="ARBA00022723"/>
    </source>
</evidence>
<keyword evidence="5" id="KW-0479">Metal-binding</keyword>
<dbReference type="KEGG" id="ncs:NCAS_0A00930"/>
<dbReference type="GO" id="GO:0005524">
    <property type="term" value="F:ATP binding"/>
    <property type="evidence" value="ECO:0007669"/>
    <property type="project" value="UniProtKB-KW"/>
</dbReference>
<dbReference type="InterPro" id="IPR003846">
    <property type="entry name" value="SelO"/>
</dbReference>
<dbReference type="GeneID" id="96900142"/>
<comment type="cofactor">
    <cofactor evidence="1">
        <name>Mg(2+)</name>
        <dbReference type="ChEBI" id="CHEBI:18420"/>
    </cofactor>
</comment>
<sequence>MPERISILKALQQSGSSKLIQRLNPDQTVPSIAKAIELIETHQLTDPQRITAFHTPRFVSPGSHFSFTTPFQRPHYKPLLVATDTLRDEFQLDPTTDPNLTKILSGAKVYYTDTIFPYSLAYAGYQFGSFAGQLGDGRVHNLFSLNNQVFQLKGSGITPFSRFADGKALLRSSIREFIISGALHAMNVPSTRALQLTLLPGTRALREGGRREPCAVVCRVAPSWIRLGSFDMFKWRPHLPGLVKLTDYCIDEVFQSGKDFPRELNWNRFDRDYFPDEEGQASASCSLPLDDVSQYDLFFRHVVNLNANTVAFWQAYGFCNGVLNTDNTSIMGLSMDFGPFSFMDIFDPDFTPNHDDFTKRYSFANQPGVIWWNLLQFAQDIAILLGAGTEHLEKVVTLKQEDINALENQYEEKFVKRVNKVIKLASSEYKFRFTTKYAQLMSERLGIDLKLLPERLDDETDLEQLSEKIREFCSVIVEPLLQILQSTKVDYNHFFVNLQDYQGNFFDSSSNSIDGLDELYISLFFKDEQLKKLIEYYQVENKKYQSQSDGEIRQVLSLFNDLKEWTKIYKEFIPIDYETRRTISSKVNPLFIPRSWIFNEVIDDLTQRQADKLNDTDADLDLSLLNKMYLMSTHPYDPTKWDQTLRPELEDRWANLKHTTSKQDEERYMKQLTCSS</sequence>
<dbReference type="FunCoup" id="G0V5B7">
    <property type="interactions" value="379"/>
</dbReference>
<proteinExistence type="inferred from homology"/>
<dbReference type="EMBL" id="HE576752">
    <property type="protein sequence ID" value="CCC66653.1"/>
    <property type="molecule type" value="Genomic_DNA"/>
</dbReference>
<dbReference type="eggNOG" id="KOG2542">
    <property type="taxonomic scope" value="Eukaryota"/>
</dbReference>
<dbReference type="Proteomes" id="UP000001640">
    <property type="component" value="Chromosome 1"/>
</dbReference>
<dbReference type="OMA" id="HVVNLNA"/>
<evidence type="ECO:0000313" key="11">
    <source>
        <dbReference type="Proteomes" id="UP000001640"/>
    </source>
</evidence>
<dbReference type="PANTHER" id="PTHR32057">
    <property type="entry name" value="PROTEIN ADENYLYLTRANSFERASE SELO, MITOCHONDRIAL"/>
    <property type="match status" value="1"/>
</dbReference>
<dbReference type="PANTHER" id="PTHR32057:SF14">
    <property type="entry name" value="PROTEIN ADENYLYLTRANSFERASE SELO, MITOCHONDRIAL"/>
    <property type="match status" value="1"/>
</dbReference>
<evidence type="ECO:0000256" key="6">
    <source>
        <dbReference type="ARBA" id="ARBA00022741"/>
    </source>
</evidence>
<dbReference type="InParanoid" id="G0V5B7"/>
<keyword evidence="8" id="KW-0460">Magnesium</keyword>
<accession>G0V5B7</accession>
<dbReference type="Pfam" id="PF02696">
    <property type="entry name" value="SelO"/>
    <property type="match status" value="1"/>
</dbReference>
<name>G0V5B7_NAUCA</name>
<evidence type="ECO:0000256" key="3">
    <source>
        <dbReference type="ARBA" id="ARBA00022679"/>
    </source>
</evidence>
<dbReference type="GO" id="GO:0046872">
    <property type="term" value="F:metal ion binding"/>
    <property type="evidence" value="ECO:0007669"/>
    <property type="project" value="UniProtKB-KW"/>
</dbReference>
<evidence type="ECO:0000256" key="8">
    <source>
        <dbReference type="ARBA" id="ARBA00022842"/>
    </source>
</evidence>
<keyword evidence="7" id="KW-0067">ATP-binding</keyword>
<evidence type="ECO:0000256" key="1">
    <source>
        <dbReference type="ARBA" id="ARBA00001946"/>
    </source>
</evidence>
<organism evidence="10 11">
    <name type="scientific">Naumovozyma castellii</name>
    <name type="common">Yeast</name>
    <name type="synonym">Saccharomyces castellii</name>
    <dbReference type="NCBI Taxonomy" id="27288"/>
    <lineage>
        <taxon>Eukaryota</taxon>
        <taxon>Fungi</taxon>
        <taxon>Dikarya</taxon>
        <taxon>Ascomycota</taxon>
        <taxon>Saccharomycotina</taxon>
        <taxon>Saccharomycetes</taxon>
        <taxon>Saccharomycetales</taxon>
        <taxon>Saccharomycetaceae</taxon>
        <taxon>Naumovozyma</taxon>
    </lineage>
</organism>
<dbReference type="OrthoDB" id="10254721at2759"/>
<evidence type="ECO:0000256" key="4">
    <source>
        <dbReference type="ARBA" id="ARBA00022695"/>
    </source>
</evidence>
<dbReference type="HAMAP" id="MF_00692">
    <property type="entry name" value="SelO"/>
    <property type="match status" value="1"/>
</dbReference>
<dbReference type="GO" id="GO:0005739">
    <property type="term" value="C:mitochondrion"/>
    <property type="evidence" value="ECO:0007669"/>
    <property type="project" value="EnsemblFungi"/>
</dbReference>
<evidence type="ECO:0000256" key="9">
    <source>
        <dbReference type="ARBA" id="ARBA00031547"/>
    </source>
</evidence>
<keyword evidence="6" id="KW-0547">Nucleotide-binding</keyword>
<evidence type="ECO:0000256" key="7">
    <source>
        <dbReference type="ARBA" id="ARBA00022840"/>
    </source>
</evidence>
<dbReference type="AlphaFoldDB" id="G0V5B7"/>
<reference key="2">
    <citation type="submission" date="2011-08" db="EMBL/GenBank/DDBJ databases">
        <title>Genome sequence of Naumovozyma castellii.</title>
        <authorList>
            <person name="Gordon J.L."/>
            <person name="Armisen D."/>
            <person name="Proux-Wera E."/>
            <person name="OhEigeartaigh S.S."/>
            <person name="Byrne K.P."/>
            <person name="Wolfe K.H."/>
        </authorList>
    </citation>
    <scope>NUCLEOTIDE SEQUENCE</scope>
    <source>
        <strain>Type strain:CBS 4309</strain>
    </source>
</reference>
<dbReference type="RefSeq" id="XP_003673044.1">
    <property type="nucleotide sequence ID" value="XM_003672996.1"/>
</dbReference>
<gene>
    <name evidence="10" type="primary">NCAS0A00930</name>
    <name evidence="10" type="ordered locus">NCAS_0A00930</name>
</gene>
<protein>
    <recommendedName>
        <fullName evidence="9">Selenoprotein O</fullName>
    </recommendedName>
</protein>
<dbReference type="GO" id="GO:0070733">
    <property type="term" value="F:AMPylase activity"/>
    <property type="evidence" value="ECO:0007669"/>
    <property type="project" value="EnsemblFungi"/>
</dbReference>
<reference evidence="10 11" key="1">
    <citation type="journal article" date="2011" name="Proc. Natl. Acad. Sci. U.S.A.">
        <title>Evolutionary erosion of yeast sex chromosomes by mating-type switching accidents.</title>
        <authorList>
            <person name="Gordon J.L."/>
            <person name="Armisen D."/>
            <person name="Proux-Wera E."/>
            <person name="Oheigeartaigh S.S."/>
            <person name="Byrne K.P."/>
            <person name="Wolfe K.H."/>
        </authorList>
    </citation>
    <scope>NUCLEOTIDE SEQUENCE [LARGE SCALE GENOMIC DNA]</scope>
    <source>
        <strain evidence="11">ATCC 76901 / BCRC 22586 / CBS 4309 / NBRC 1992 / NRRL Y-12630</strain>
    </source>
</reference>
<keyword evidence="4" id="KW-0548">Nucleotidyltransferase</keyword>
<evidence type="ECO:0000256" key="2">
    <source>
        <dbReference type="ARBA" id="ARBA00009747"/>
    </source>
</evidence>